<protein>
    <submittedName>
        <fullName evidence="7">PAS domain S-box-containing protein</fullName>
    </submittedName>
</protein>
<feature type="coiled-coil region" evidence="3">
    <location>
        <begin position="437"/>
        <end position="464"/>
    </location>
</feature>
<dbReference type="Pfam" id="PF08448">
    <property type="entry name" value="PAS_4"/>
    <property type="match status" value="1"/>
</dbReference>
<evidence type="ECO:0000256" key="3">
    <source>
        <dbReference type="SAM" id="Coils"/>
    </source>
</evidence>
<dbReference type="PANTHER" id="PTHR44757">
    <property type="entry name" value="DIGUANYLATE CYCLASE DGCP"/>
    <property type="match status" value="1"/>
</dbReference>
<dbReference type="InterPro" id="IPR052155">
    <property type="entry name" value="Biofilm_reg_signaling"/>
</dbReference>
<dbReference type="Pfam" id="PF13426">
    <property type="entry name" value="PAS_9"/>
    <property type="match status" value="2"/>
</dbReference>
<proteinExistence type="predicted"/>
<dbReference type="EMBL" id="FNBO01000012">
    <property type="protein sequence ID" value="SDF97743.1"/>
    <property type="molecule type" value="Genomic_DNA"/>
</dbReference>
<feature type="domain" description="PAS" evidence="5">
    <location>
        <begin position="54"/>
        <end position="102"/>
    </location>
</feature>
<dbReference type="Pfam" id="PF04967">
    <property type="entry name" value="HTH_10"/>
    <property type="match status" value="1"/>
</dbReference>
<name>A0A1G7QGS6_9EURY</name>
<keyword evidence="1" id="KW-0805">Transcription regulation</keyword>
<feature type="domain" description="PAS" evidence="5">
    <location>
        <begin position="157"/>
        <end position="198"/>
    </location>
</feature>
<feature type="coiled-coil region" evidence="3">
    <location>
        <begin position="259"/>
        <end position="286"/>
    </location>
</feature>
<dbReference type="Gene3D" id="3.30.450.40">
    <property type="match status" value="2"/>
</dbReference>
<dbReference type="NCBIfam" id="TIGR00229">
    <property type="entry name" value="sensory_box"/>
    <property type="match status" value="3"/>
</dbReference>
<dbReference type="SUPFAM" id="SSF55781">
    <property type="entry name" value="GAF domain-like"/>
    <property type="match status" value="2"/>
</dbReference>
<dbReference type="PANTHER" id="PTHR44757:SF2">
    <property type="entry name" value="BIOFILM ARCHITECTURE MAINTENANCE PROTEIN MBAA"/>
    <property type="match status" value="1"/>
</dbReference>
<dbReference type="CDD" id="cd00130">
    <property type="entry name" value="PAS"/>
    <property type="match status" value="3"/>
</dbReference>
<dbReference type="InterPro" id="IPR036388">
    <property type="entry name" value="WH-like_DNA-bd_sf"/>
</dbReference>
<dbReference type="Gene3D" id="3.30.450.20">
    <property type="entry name" value="PAS domain"/>
    <property type="match status" value="3"/>
</dbReference>
<sequence length="1133" mass="123821">MGHYGDTLKSIQNSEIYNKMSPEPTSPDHGADAFLARLAIEGPAPVLAAEAATGTVVAVNEAATELFGRNRSSLIGMHQTELHPPESETRHREGFQAVQDGREEHVRADAEEPVTILRADGSTVPVDVRSTTFTHAGTEYVLGIFQDASERTANLARLEQQAAAMDLTTSGIALLDGDGEYTYLNDAHVTMFGYDDAEELLGGTWRQIYADDVIERIEAEVLPVVEETGSWDGELVGVKRDGTPITQRVSLAQLPDGGITCVNLDLTEQERRLRRLEETRSLAEELMTADDYEDVIDTAIEGVTEIIDRPFSGYWAHEPAGTDTANPTGTAETAADVLVPVSVSSSGASIVEAVPRFRPGESLAWETFDAGTPAYYPNVAAEVGVHNRETPIGTEFIVPIDDDGVFLVGSPETDDLAEDEREIILIVTQYLQTAIELVAQRRQLRTARDRIASERNQLERVMNTVPQLIFAKNTDGEFLLANEAVADAYGTTVSDLIGSTDADYTAEPDEVDAFTDDDRRVIETGEPLHRTEETLTDAAGNERVLETWKIPFKPADSDEDAVLGVANDITDLTDARDELDRQRRLTNLYAVSNRVFKSTDPEDAFDACVEAVADVVTADEIAIYDRNTSEGELVRLATAGDNSESRSRRRILPGETDLWRAFTESDTCWLPADAVIDAGGAAEKQALVTQLGDTSLLSVVVDERDETLESFIRAVSQQVSAALTQLRQETSIAGLSNDVTRTQRQADRYQNLWEGVVDAIEAIVTAETSAAVREAVVDFGDRVAEYAFVGTYDPVAERIDPVDVSEAGGPAKLYKNDEQVFPAIIAASQNEQQHVVDGQETEGTDGEWLNRLLHFGYRESFAVPVSHYETVHAVAEFISTDAERFTEPERQAVGAVADAAGMRLSTLESANASNAPIAFDLECRGPSPLFPGLSTSGTIVVEHVALTGRENFHLTGRVDGYTETAFRDYVAATPGLELDSIDSIDSSVHEIAVRMRDTPDRSLASVRDVLMRTDTQLSCVRSRPNADVLEFWTRDPGVIGRVREELSTVSDSCQLVSKRHLSGSSGRRDESAGSTELTRRQREIAETALQEGYYDDPRGINGADLADRFDVSSSTLHQHLRAAESKIIRGFFE</sequence>
<keyword evidence="2" id="KW-0804">Transcription</keyword>
<accession>A0A1G7QGS6</accession>
<feature type="compositionally biased region" description="Basic and acidic residues" evidence="4">
    <location>
        <begin position="1066"/>
        <end position="1079"/>
    </location>
</feature>
<dbReference type="InterPro" id="IPR000014">
    <property type="entry name" value="PAS"/>
</dbReference>
<dbReference type="SMART" id="SM00091">
    <property type="entry name" value="PAS"/>
    <property type="match status" value="3"/>
</dbReference>
<evidence type="ECO:0000256" key="4">
    <source>
        <dbReference type="SAM" id="MobiDB-lite"/>
    </source>
</evidence>
<dbReference type="InterPro" id="IPR007050">
    <property type="entry name" value="HTH_bacterioopsin"/>
</dbReference>
<evidence type="ECO:0000313" key="8">
    <source>
        <dbReference type="Proteomes" id="UP000324020"/>
    </source>
</evidence>
<dbReference type="PROSITE" id="PS50113">
    <property type="entry name" value="PAC"/>
    <property type="match status" value="1"/>
</dbReference>
<dbReference type="Proteomes" id="UP000324020">
    <property type="component" value="Unassembled WGS sequence"/>
</dbReference>
<organism evidence="7 8">
    <name type="scientific">Halorubrum xinjiangense</name>
    <dbReference type="NCBI Taxonomy" id="261291"/>
    <lineage>
        <taxon>Archaea</taxon>
        <taxon>Methanobacteriati</taxon>
        <taxon>Methanobacteriota</taxon>
        <taxon>Stenosarchaea group</taxon>
        <taxon>Halobacteria</taxon>
        <taxon>Halobacteriales</taxon>
        <taxon>Haloferacaceae</taxon>
        <taxon>Halorubrum</taxon>
    </lineage>
</organism>
<evidence type="ECO:0000259" key="5">
    <source>
        <dbReference type="PROSITE" id="PS50112"/>
    </source>
</evidence>
<dbReference type="AlphaFoldDB" id="A0A1G7QGS6"/>
<dbReference type="Gene3D" id="1.10.10.10">
    <property type="entry name" value="Winged helix-like DNA-binding domain superfamily/Winged helix DNA-binding domain"/>
    <property type="match status" value="1"/>
</dbReference>
<keyword evidence="8" id="KW-1185">Reference proteome</keyword>
<dbReference type="InterPro" id="IPR035965">
    <property type="entry name" value="PAS-like_dom_sf"/>
</dbReference>
<dbReference type="InterPro" id="IPR029016">
    <property type="entry name" value="GAF-like_dom_sf"/>
</dbReference>
<evidence type="ECO:0000259" key="6">
    <source>
        <dbReference type="PROSITE" id="PS50113"/>
    </source>
</evidence>
<evidence type="ECO:0000256" key="1">
    <source>
        <dbReference type="ARBA" id="ARBA00023015"/>
    </source>
</evidence>
<dbReference type="InterPro" id="IPR013656">
    <property type="entry name" value="PAS_4"/>
</dbReference>
<evidence type="ECO:0000256" key="2">
    <source>
        <dbReference type="ARBA" id="ARBA00023163"/>
    </source>
</evidence>
<keyword evidence="3" id="KW-0175">Coiled coil</keyword>
<evidence type="ECO:0000313" key="7">
    <source>
        <dbReference type="EMBL" id="SDF97743.1"/>
    </source>
</evidence>
<feature type="domain" description="PAS" evidence="5">
    <location>
        <begin position="454"/>
        <end position="525"/>
    </location>
</feature>
<dbReference type="InterPro" id="IPR000700">
    <property type="entry name" value="PAS-assoc_C"/>
</dbReference>
<dbReference type="SUPFAM" id="SSF55785">
    <property type="entry name" value="PYP-like sensor domain (PAS domain)"/>
    <property type="match status" value="3"/>
</dbReference>
<reference evidence="7 8" key="1">
    <citation type="submission" date="2016-10" db="EMBL/GenBank/DDBJ databases">
        <authorList>
            <person name="Varghese N."/>
            <person name="Submissions S."/>
        </authorList>
    </citation>
    <scope>NUCLEOTIDE SEQUENCE [LARGE SCALE GENOMIC DNA]</scope>
    <source>
        <strain evidence="7 8">CGMCC 1.3527</strain>
    </source>
</reference>
<feature type="region of interest" description="Disordered" evidence="4">
    <location>
        <begin position="1059"/>
        <end position="1079"/>
    </location>
</feature>
<dbReference type="PROSITE" id="PS50112">
    <property type="entry name" value="PAS"/>
    <property type="match status" value="3"/>
</dbReference>
<feature type="domain" description="PAC" evidence="6">
    <location>
        <begin position="529"/>
        <end position="581"/>
    </location>
</feature>
<gene>
    <name evidence="7" type="ORF">SAMN04488067_1122</name>
</gene>